<sequence length="155" mass="16688">MMYNADEQFEKLGLTLPPAPAPKGVYKPYVIDGKYLYLSGHGPVQDDAALIIGRIGSDISPEEGKLAARQVGLTMLSTIKTNLGSLNKIKRVIKVLGMVNCTSDFLYHPGVINGCSELFAAVWGEENGIGTRSAVGFGSLPDNIPVEIEALFELY</sequence>
<dbReference type="InterPro" id="IPR013813">
    <property type="entry name" value="Endoribo_LPSP/chorism_mut-like"/>
</dbReference>
<evidence type="ECO:0000259" key="1">
    <source>
        <dbReference type="Pfam" id="PF14588"/>
    </source>
</evidence>
<protein>
    <recommendedName>
        <fullName evidence="1">Endoribonuclease L-PSP/chorismate mutase-like domain-containing protein</fullName>
    </recommendedName>
</protein>
<evidence type="ECO:0000313" key="2">
    <source>
        <dbReference type="EMBL" id="RKF42353.1"/>
    </source>
</evidence>
<proteinExistence type="predicted"/>
<dbReference type="AlphaFoldDB" id="A0A420GB21"/>
<accession>A0A420GB21</accession>
<feature type="domain" description="Endoribonuclease L-PSP/chorismate mutase-like" evidence="1">
    <location>
        <begin position="12"/>
        <end position="126"/>
    </location>
</feature>
<organism evidence="2 3">
    <name type="scientific">Sphingobacterium siyangense</name>
    <dbReference type="NCBI Taxonomy" id="459529"/>
    <lineage>
        <taxon>Bacteria</taxon>
        <taxon>Pseudomonadati</taxon>
        <taxon>Bacteroidota</taxon>
        <taxon>Sphingobacteriia</taxon>
        <taxon>Sphingobacteriales</taxon>
        <taxon>Sphingobacteriaceae</taxon>
        <taxon>Sphingobacterium</taxon>
    </lineage>
</organism>
<name>A0A420GB21_9SPHI</name>
<dbReference type="InterPro" id="IPR035959">
    <property type="entry name" value="RutC-like_sf"/>
</dbReference>
<dbReference type="SUPFAM" id="SSF55298">
    <property type="entry name" value="YjgF-like"/>
    <property type="match status" value="1"/>
</dbReference>
<dbReference type="CDD" id="cd02199">
    <property type="entry name" value="YjgF_YER057c_UK114_like_1"/>
    <property type="match status" value="1"/>
</dbReference>
<keyword evidence="3" id="KW-1185">Reference proteome</keyword>
<dbReference type="Proteomes" id="UP000286402">
    <property type="component" value="Unassembled WGS sequence"/>
</dbReference>
<dbReference type="PANTHER" id="PTHR43760">
    <property type="entry name" value="ENDORIBONUCLEASE-RELATED"/>
    <property type="match status" value="1"/>
</dbReference>
<dbReference type="PANTHER" id="PTHR43760:SF1">
    <property type="entry name" value="ENDORIBONUCLEASE L-PSP_CHORISMATE MUTASE-LIKE DOMAIN-CONTAINING PROTEIN"/>
    <property type="match status" value="1"/>
</dbReference>
<evidence type="ECO:0000313" key="3">
    <source>
        <dbReference type="Proteomes" id="UP000286402"/>
    </source>
</evidence>
<dbReference type="EMBL" id="MCAQ01000001">
    <property type="protein sequence ID" value="RKF42353.1"/>
    <property type="molecule type" value="Genomic_DNA"/>
</dbReference>
<gene>
    <name evidence="2" type="ORF">BCY89_02420</name>
</gene>
<dbReference type="Pfam" id="PF14588">
    <property type="entry name" value="YjgF_endoribonc"/>
    <property type="match status" value="1"/>
</dbReference>
<comment type="caution">
    <text evidence="2">The sequence shown here is derived from an EMBL/GenBank/DDBJ whole genome shotgun (WGS) entry which is preliminary data.</text>
</comment>
<reference evidence="2 3" key="1">
    <citation type="submission" date="2016-07" db="EMBL/GenBank/DDBJ databases">
        <title>Genome analysis of Sphingobacterium siyangense T12B17.</title>
        <authorList>
            <person name="Xu D."/>
            <person name="Su Y."/>
            <person name="Zheng S."/>
        </authorList>
    </citation>
    <scope>NUCLEOTIDE SEQUENCE [LARGE SCALE GENOMIC DNA]</scope>
    <source>
        <strain evidence="2 3">T12B17</strain>
    </source>
</reference>
<dbReference type="Gene3D" id="3.30.1330.40">
    <property type="entry name" value="RutC-like"/>
    <property type="match status" value="1"/>
</dbReference>
<dbReference type="RefSeq" id="WP_245972836.1">
    <property type="nucleotide sequence ID" value="NZ_MCAQ01000001.1"/>
</dbReference>